<name>A0A086J9G2_TOXGO</name>
<evidence type="ECO:0000313" key="2">
    <source>
        <dbReference type="Proteomes" id="UP000028828"/>
    </source>
</evidence>
<organism evidence="1 2">
    <name type="scientific">Toxoplasma gondii p89</name>
    <dbReference type="NCBI Taxonomy" id="943119"/>
    <lineage>
        <taxon>Eukaryota</taxon>
        <taxon>Sar</taxon>
        <taxon>Alveolata</taxon>
        <taxon>Apicomplexa</taxon>
        <taxon>Conoidasida</taxon>
        <taxon>Coccidia</taxon>
        <taxon>Eucoccidiorida</taxon>
        <taxon>Eimeriorina</taxon>
        <taxon>Sarcocystidae</taxon>
        <taxon>Toxoplasma</taxon>
    </lineage>
</organism>
<gene>
    <name evidence="1" type="ORF">TGP89_300080</name>
</gene>
<dbReference type="EMBL" id="AEYI02002296">
    <property type="protein sequence ID" value="KFG28780.1"/>
    <property type="molecule type" value="Genomic_DNA"/>
</dbReference>
<accession>A0A086J9G2</accession>
<comment type="caution">
    <text evidence="1">The sequence shown here is derived from an EMBL/GenBank/DDBJ whole genome shotgun (WGS) entry which is preliminary data.</text>
</comment>
<evidence type="ECO:0000313" key="1">
    <source>
        <dbReference type="EMBL" id="KFG28780.1"/>
    </source>
</evidence>
<dbReference type="VEuPathDB" id="ToxoDB:TGP89_300080"/>
<dbReference type="AlphaFoldDB" id="A0A086J9G2"/>
<dbReference type="Proteomes" id="UP000028828">
    <property type="component" value="Unassembled WGS sequence"/>
</dbReference>
<reference evidence="1 2" key="1">
    <citation type="submission" date="2014-03" db="EMBL/GenBank/DDBJ databases">
        <authorList>
            <person name="Sibley D."/>
            <person name="Venepally P."/>
            <person name="Karamycheva S."/>
            <person name="Hadjithomas M."/>
            <person name="Khan A."/>
            <person name="Brunk B."/>
            <person name="Roos D."/>
            <person name="Caler E."/>
            <person name="Lorenzi H."/>
        </authorList>
    </citation>
    <scope>NUCLEOTIDE SEQUENCE [LARGE SCALE GENOMIC DNA]</scope>
    <source>
        <strain evidence="2">p89</strain>
    </source>
</reference>
<sequence>MDNQSFLFASDRRTVLTARVAERQQTLRFSVSVRNAFFHAQRSGTVEEKVHERCFGLSRKPSFLSECQCLLYGQIPTQMGQLTLDGVHVRTFFVCVNMHAFSTFPKPTGAQRGGLLRGSIITRCWVLSQCEATFQRKAPVVPQQQQIKIRR</sequence>
<proteinExistence type="predicted"/>
<protein>
    <submittedName>
        <fullName evidence="1">Uncharacterized protein</fullName>
    </submittedName>
</protein>